<reference evidence="2 3" key="1">
    <citation type="journal article" date="2009" name="Nature">
        <title>The Sorghum bicolor genome and the diversification of grasses.</title>
        <authorList>
            <person name="Paterson A.H."/>
            <person name="Bowers J.E."/>
            <person name="Bruggmann R."/>
            <person name="Dubchak I."/>
            <person name="Grimwood J."/>
            <person name="Gundlach H."/>
            <person name="Haberer G."/>
            <person name="Hellsten U."/>
            <person name="Mitros T."/>
            <person name="Poliakov A."/>
            <person name="Schmutz J."/>
            <person name="Spannagl M."/>
            <person name="Tang H."/>
            <person name="Wang X."/>
            <person name="Wicker T."/>
            <person name="Bharti A.K."/>
            <person name="Chapman J."/>
            <person name="Feltus F.A."/>
            <person name="Gowik U."/>
            <person name="Grigoriev I.V."/>
            <person name="Lyons E."/>
            <person name="Maher C.A."/>
            <person name="Martis M."/>
            <person name="Narechania A."/>
            <person name="Otillar R.P."/>
            <person name="Penning B.W."/>
            <person name="Salamov A.A."/>
            <person name="Wang Y."/>
            <person name="Zhang L."/>
            <person name="Carpita N.C."/>
            <person name="Freeling M."/>
            <person name="Gingle A.R."/>
            <person name="Hash C.T."/>
            <person name="Keller B."/>
            <person name="Klein P."/>
            <person name="Kresovich S."/>
            <person name="McCann M.C."/>
            <person name="Ming R."/>
            <person name="Peterson D.G."/>
            <person name="Mehboob-ur-Rahman"/>
            <person name="Ware D."/>
            <person name="Westhoff P."/>
            <person name="Mayer K.F."/>
            <person name="Messing J."/>
            <person name="Rokhsar D.S."/>
        </authorList>
    </citation>
    <scope>NUCLEOTIDE SEQUENCE [LARGE SCALE GENOMIC DNA]</scope>
    <source>
        <strain evidence="3">cv. BTx623</strain>
    </source>
</reference>
<protein>
    <submittedName>
        <fullName evidence="2">Uncharacterized protein</fullName>
    </submittedName>
</protein>
<dbReference type="AlphaFoldDB" id="A0A1B6PG89"/>
<dbReference type="InParanoid" id="A0A1B6PG89"/>
<reference evidence="3" key="2">
    <citation type="journal article" date="2018" name="Plant J.">
        <title>The Sorghum bicolor reference genome: improved assembly, gene annotations, a transcriptome atlas, and signatures of genome organization.</title>
        <authorList>
            <person name="McCormick R.F."/>
            <person name="Truong S.K."/>
            <person name="Sreedasyam A."/>
            <person name="Jenkins J."/>
            <person name="Shu S."/>
            <person name="Sims D."/>
            <person name="Kennedy M."/>
            <person name="Amirebrahimi M."/>
            <person name="Weers B.D."/>
            <person name="McKinley B."/>
            <person name="Mattison A."/>
            <person name="Morishige D.T."/>
            <person name="Grimwood J."/>
            <person name="Schmutz J."/>
            <person name="Mullet J.E."/>
        </authorList>
    </citation>
    <scope>NUCLEOTIDE SEQUENCE [LARGE SCALE GENOMIC DNA]</scope>
    <source>
        <strain evidence="3">cv. BTx623</strain>
    </source>
</reference>
<organism evidence="2 3">
    <name type="scientific">Sorghum bicolor</name>
    <name type="common">Sorghum</name>
    <name type="synonym">Sorghum vulgare</name>
    <dbReference type="NCBI Taxonomy" id="4558"/>
    <lineage>
        <taxon>Eukaryota</taxon>
        <taxon>Viridiplantae</taxon>
        <taxon>Streptophyta</taxon>
        <taxon>Embryophyta</taxon>
        <taxon>Tracheophyta</taxon>
        <taxon>Spermatophyta</taxon>
        <taxon>Magnoliopsida</taxon>
        <taxon>Liliopsida</taxon>
        <taxon>Poales</taxon>
        <taxon>Poaceae</taxon>
        <taxon>PACMAD clade</taxon>
        <taxon>Panicoideae</taxon>
        <taxon>Andropogonodae</taxon>
        <taxon>Andropogoneae</taxon>
        <taxon>Sorghinae</taxon>
        <taxon>Sorghum</taxon>
    </lineage>
</organism>
<evidence type="ECO:0000313" key="3">
    <source>
        <dbReference type="Proteomes" id="UP000000768"/>
    </source>
</evidence>
<sequence>MKEGDKLVETIATATAVFIFGGLKSKRRKRSRPTSLEPPLLLTSSPPSPLSSGVGARSPGTSRRGEEPRQGGGCWSVGAVLCGSRRYEGSRGRTPT</sequence>
<keyword evidence="3" id="KW-1185">Reference proteome</keyword>
<gene>
    <name evidence="2" type="ORF">SORBI_3007G072700</name>
</gene>
<dbReference type="EMBL" id="CM000766">
    <property type="protein sequence ID" value="KXG24689.1"/>
    <property type="molecule type" value="Genomic_DNA"/>
</dbReference>
<name>A0A1B6PG89_SORBI</name>
<accession>A0A1B6PG89</accession>
<proteinExistence type="predicted"/>
<feature type="region of interest" description="Disordered" evidence="1">
    <location>
        <begin position="23"/>
        <end position="76"/>
    </location>
</feature>
<dbReference type="Proteomes" id="UP000000768">
    <property type="component" value="Chromosome 7"/>
</dbReference>
<feature type="compositionally biased region" description="Low complexity" evidence="1">
    <location>
        <begin position="33"/>
        <end position="45"/>
    </location>
</feature>
<evidence type="ECO:0000256" key="1">
    <source>
        <dbReference type="SAM" id="MobiDB-lite"/>
    </source>
</evidence>
<evidence type="ECO:0000313" key="2">
    <source>
        <dbReference type="EMBL" id="KXG24689.1"/>
    </source>
</evidence>
<dbReference type="Gramene" id="KXG24689">
    <property type="protein sequence ID" value="KXG24689"/>
    <property type="gene ID" value="SORBI_3007G072700"/>
</dbReference>